<feature type="signal peptide" evidence="1">
    <location>
        <begin position="1"/>
        <end position="23"/>
    </location>
</feature>
<feature type="domain" description="Thiol:disulfide interchange protein DsbD N-terminal" evidence="2">
    <location>
        <begin position="48"/>
        <end position="154"/>
    </location>
</feature>
<dbReference type="AlphaFoldDB" id="A0A370HNI1"/>
<dbReference type="Pfam" id="PF11412">
    <property type="entry name" value="DsbD_N"/>
    <property type="match status" value="1"/>
</dbReference>
<evidence type="ECO:0000256" key="1">
    <source>
        <dbReference type="SAM" id="SignalP"/>
    </source>
</evidence>
<protein>
    <submittedName>
        <fullName evidence="3">DsbC/DsbD-like thiol-disulfide interchange protein</fullName>
    </submittedName>
</protein>
<evidence type="ECO:0000313" key="3">
    <source>
        <dbReference type="EMBL" id="RDI58069.1"/>
    </source>
</evidence>
<gene>
    <name evidence="3" type="ORF">DES45_106383</name>
</gene>
<keyword evidence="4" id="KW-1185">Reference proteome</keyword>
<dbReference type="InterPro" id="IPR028250">
    <property type="entry name" value="DsbDN"/>
</dbReference>
<keyword evidence="1" id="KW-0732">Signal</keyword>
<dbReference type="Proteomes" id="UP000254925">
    <property type="component" value="Unassembled WGS sequence"/>
</dbReference>
<accession>A0A370HNI1</accession>
<comment type="caution">
    <text evidence="3">The sequence shown here is derived from an EMBL/GenBank/DDBJ whole genome shotgun (WGS) entry which is preliminary data.</text>
</comment>
<dbReference type="EMBL" id="QQBB01000006">
    <property type="protein sequence ID" value="RDI58069.1"/>
    <property type="molecule type" value="Genomic_DNA"/>
</dbReference>
<sequence>MAIMFRTVTAALFLILCFFPAAAQSPSASPWVQGLHSRVRLIAGGLDGAQHLAGIEITLDPGFKTYWRTPGDSGLPPNFDWSGSENVATVELRWPAPKRQEDAGGVAYVYGGNLVLPVLVTPRERDKPVNLRLAIDYGVCKDICIPARAELSEALPADGAHRDAIEGALAHVPRPQPLDARAALAIVGIEQAAQDKSAFRVTVRAPDGAKPTLFAEGPENWYLSTSFPDAGNTFTVTVEDRPKDATGPIPVRLTLVAGPHAIETEVRLDAGQQPR</sequence>
<organism evidence="3 4">
    <name type="scientific">Microvirga subterranea</name>
    <dbReference type="NCBI Taxonomy" id="186651"/>
    <lineage>
        <taxon>Bacteria</taxon>
        <taxon>Pseudomonadati</taxon>
        <taxon>Pseudomonadota</taxon>
        <taxon>Alphaproteobacteria</taxon>
        <taxon>Hyphomicrobiales</taxon>
        <taxon>Methylobacteriaceae</taxon>
        <taxon>Microvirga</taxon>
    </lineage>
</organism>
<evidence type="ECO:0000259" key="2">
    <source>
        <dbReference type="Pfam" id="PF11412"/>
    </source>
</evidence>
<evidence type="ECO:0000313" key="4">
    <source>
        <dbReference type="Proteomes" id="UP000254925"/>
    </source>
</evidence>
<proteinExistence type="predicted"/>
<reference evidence="3 4" key="1">
    <citation type="submission" date="2018-07" db="EMBL/GenBank/DDBJ databases">
        <title>Genomic Encyclopedia of Type Strains, Phase IV (KMG-IV): sequencing the most valuable type-strain genomes for metagenomic binning, comparative biology and taxonomic classification.</title>
        <authorList>
            <person name="Goeker M."/>
        </authorList>
    </citation>
    <scope>NUCLEOTIDE SEQUENCE [LARGE SCALE GENOMIC DNA]</scope>
    <source>
        <strain evidence="3 4">DSM 14364</strain>
    </source>
</reference>
<name>A0A370HNI1_9HYPH</name>
<feature type="chain" id="PRO_5016571503" evidence="1">
    <location>
        <begin position="24"/>
        <end position="275"/>
    </location>
</feature>